<evidence type="ECO:0000313" key="3">
    <source>
        <dbReference type="EMBL" id="MBB6472706.1"/>
    </source>
</evidence>
<dbReference type="EMBL" id="JACHIU010000001">
    <property type="protein sequence ID" value="MBB6472706.1"/>
    <property type="molecule type" value="Genomic_DNA"/>
</dbReference>
<organism evidence="3 4">
    <name type="scientific">Sphaerisporangium rubeum</name>
    <dbReference type="NCBI Taxonomy" id="321317"/>
    <lineage>
        <taxon>Bacteria</taxon>
        <taxon>Bacillati</taxon>
        <taxon>Actinomycetota</taxon>
        <taxon>Actinomycetes</taxon>
        <taxon>Streptosporangiales</taxon>
        <taxon>Streptosporangiaceae</taxon>
        <taxon>Sphaerisporangium</taxon>
    </lineage>
</organism>
<accession>A0A7X0ICH9</accession>
<keyword evidence="1" id="KW-0732">Signal</keyword>
<protein>
    <submittedName>
        <fullName evidence="3">Poly(Hydroxyalkanoate) depolymerase family esterase</fullName>
    </submittedName>
</protein>
<keyword evidence="2" id="KW-0378">Hydrolase</keyword>
<dbReference type="SUPFAM" id="SSF53474">
    <property type="entry name" value="alpha/beta-Hydrolases"/>
    <property type="match status" value="2"/>
</dbReference>
<dbReference type="GO" id="GO:0005576">
    <property type="term" value="C:extracellular region"/>
    <property type="evidence" value="ECO:0007669"/>
    <property type="project" value="InterPro"/>
</dbReference>
<proteinExistence type="predicted"/>
<sequence>MRKHVKQLVGLGAGVVAVSTGVITALSASTAPEPQATAATLTQVTDFGANPGDIQMYLYVPADVAPRPGILVAMHGCNGTATAFHQDTEFASLADRYGFVVIYPQAGKSANGLSNCFDVWSDDALRHDGGSDPASIVSMVNHVVRRHNGDARRVFATGFSSGAMETVNLLATHPDVFTAGAPFAGVPFGCLGPPGCGDRTPRHWGDLVRGAYPGYTGPRPRLMAWHGTTDDVLNFSMLRKQVDQWTDVWETSQIPTSTTTVQRNWTKRVYGTGQIEAWTITDAGHDLPHKGMAVHAIRFFGLDATPPAAAPQSRP</sequence>
<dbReference type="InterPro" id="IPR029058">
    <property type="entry name" value="AB_hydrolase_fold"/>
</dbReference>
<dbReference type="NCBIfam" id="TIGR01840">
    <property type="entry name" value="esterase_phb"/>
    <property type="match status" value="1"/>
</dbReference>
<dbReference type="GO" id="GO:0016787">
    <property type="term" value="F:hydrolase activity"/>
    <property type="evidence" value="ECO:0007669"/>
    <property type="project" value="UniProtKB-KW"/>
</dbReference>
<evidence type="ECO:0000256" key="1">
    <source>
        <dbReference type="ARBA" id="ARBA00022729"/>
    </source>
</evidence>
<dbReference type="PANTHER" id="PTHR43037">
    <property type="entry name" value="UNNAMED PRODUCT-RELATED"/>
    <property type="match status" value="1"/>
</dbReference>
<dbReference type="InterPro" id="IPR050955">
    <property type="entry name" value="Plant_Biomass_Hydrol_Est"/>
</dbReference>
<keyword evidence="4" id="KW-1185">Reference proteome</keyword>
<dbReference type="InterPro" id="IPR010126">
    <property type="entry name" value="Esterase_phb"/>
</dbReference>
<gene>
    <name evidence="3" type="ORF">BJ992_002137</name>
</gene>
<dbReference type="Pfam" id="PF10503">
    <property type="entry name" value="Esterase_PHB"/>
    <property type="match status" value="1"/>
</dbReference>
<dbReference type="RefSeq" id="WP_184979998.1">
    <property type="nucleotide sequence ID" value="NZ_BAAALO010000036.1"/>
</dbReference>
<dbReference type="AlphaFoldDB" id="A0A7X0ICH9"/>
<dbReference type="PANTHER" id="PTHR43037:SF5">
    <property type="entry name" value="FERULOYL ESTERASE"/>
    <property type="match status" value="1"/>
</dbReference>
<reference evidence="3 4" key="1">
    <citation type="submission" date="2020-08" db="EMBL/GenBank/DDBJ databases">
        <title>Sequencing the genomes of 1000 actinobacteria strains.</title>
        <authorList>
            <person name="Klenk H.-P."/>
        </authorList>
    </citation>
    <scope>NUCLEOTIDE SEQUENCE [LARGE SCALE GENOMIC DNA]</scope>
    <source>
        <strain evidence="3 4">DSM 44936</strain>
    </source>
</reference>
<comment type="caution">
    <text evidence="3">The sequence shown here is derived from an EMBL/GenBank/DDBJ whole genome shotgun (WGS) entry which is preliminary data.</text>
</comment>
<name>A0A7X0ICH9_9ACTN</name>
<evidence type="ECO:0000256" key="2">
    <source>
        <dbReference type="ARBA" id="ARBA00022801"/>
    </source>
</evidence>
<dbReference type="Gene3D" id="3.40.50.1820">
    <property type="entry name" value="alpha/beta hydrolase"/>
    <property type="match status" value="1"/>
</dbReference>
<evidence type="ECO:0000313" key="4">
    <source>
        <dbReference type="Proteomes" id="UP000555564"/>
    </source>
</evidence>
<dbReference type="Proteomes" id="UP000555564">
    <property type="component" value="Unassembled WGS sequence"/>
</dbReference>